<dbReference type="Pfam" id="PF01061">
    <property type="entry name" value="ABC2_membrane"/>
    <property type="match status" value="2"/>
</dbReference>
<evidence type="ECO:0000256" key="2">
    <source>
        <dbReference type="ARBA" id="ARBA00006012"/>
    </source>
</evidence>
<evidence type="ECO:0000256" key="8">
    <source>
        <dbReference type="ARBA" id="ARBA00022989"/>
    </source>
</evidence>
<feature type="compositionally biased region" description="Basic and acidic residues" evidence="11">
    <location>
        <begin position="708"/>
        <end position="735"/>
    </location>
</feature>
<keyword evidence="10" id="KW-0325">Glycoprotein</keyword>
<evidence type="ECO:0000313" key="15">
    <source>
        <dbReference type="Proteomes" id="UP000824998"/>
    </source>
</evidence>
<dbReference type="GO" id="GO:0005886">
    <property type="term" value="C:plasma membrane"/>
    <property type="evidence" value="ECO:0007669"/>
    <property type="project" value="UniProtKB-SubCell"/>
</dbReference>
<dbReference type="InterPro" id="IPR027417">
    <property type="entry name" value="P-loop_NTPase"/>
</dbReference>
<feature type="transmembrane region" description="Helical" evidence="12">
    <location>
        <begin position="671"/>
        <end position="692"/>
    </location>
</feature>
<dbReference type="InterPro" id="IPR029481">
    <property type="entry name" value="ABC_trans_N"/>
</dbReference>
<keyword evidence="8 12" id="KW-1133">Transmembrane helix</keyword>
<dbReference type="GO" id="GO:0005524">
    <property type="term" value="F:ATP binding"/>
    <property type="evidence" value="ECO:0007669"/>
    <property type="project" value="UniProtKB-KW"/>
</dbReference>
<sequence>MKALSHPRRSNYSHRTNRFYDDEDDGVGEDPYPISKADDWKMMPDVKMLHQQGQADDLKDRKLGVTWKYVSVKGVSSGAAYNENVLSQLNVIQSIKELRHKVPLNTILDNSHGCVKSGEMLLVLGRPGSGCTTLLKMLANYRDEYAEVTGDVNFGSMDHKEAQQYRSSIVMNTEDELFFPTLTVGQTIDFATRMKVPFHLPSNNETSEEFQIESRDFLLKSMGIQHTYDTKVGNEFVRGVSGGERKRVSIIECLATRGSVYCTALEWAKALRAMTDVLGLSTIVTLYQAGNGIYDLFDKVLVLDEGKEVFYGPMKDARPFMEGLGFACEDAANTGDFLTGVTVPTERQIIPGHENTFPKTATEIRQAYENTPVRKEMEKDYDYPTRAIPIAQTDDFKAAVGYDKHKSLPKNSPLTASFVTQVRACVIRQYQIIWGDKSTFFIKQTASLVQALVIGSLFYNAPNNTDGLFLKGGSLFFTLLYNSLVAMSEVTDSFTGRPVLAKHKAFAFYHPAAFCIAQIAADIPVLMFQVSIFSVVLYFLSALKVDAAAFFTYWIVTLSVTMCITAMFRAIGAALGTFDGASKISGFVFTVFVLYGGYQISRPNMHPWFAWLYWFHGQIIPCVGMNLVPNGPGYNLSEFQSCTGIPGALKGATSITGDQYLESLAYSHSNVWRNFGIVWAWWALFVVVTIVFTNRWQSNSTKSGSLIPREHVSKQPKPEDAEPGPTEKDLTEKDPSAAFSDDDTTTLGNQLVRNTSVFTWKNLTYTVKTPSGDCVLLDDVQGWVKPGMLGALMGSSGAGKTTLLDVLAQRKTDGTIHGSIMVDGRPLGVNFQRSAGYCEQLDVHESLATVREALEFSALLRQPRDVPREEKLKYVNTIIDLLEMQDIEHSLIGKVGAGLSIEQRKRLTIGVELVSKPRILIFLDEPTSGLDGQAAFNTVRFLKKLANAGQAILVTIHQPSASLFAQFDTLLLLARGGKTVYFGEIGDHSTTIKDYFARYGAPCPPKTNPAEHMIDVVSGVLSKGKDWNQIWLESPEHQRTVDELEQIISTAAAAPPGTSADGHEFATSLWTQTKIVTHRMSVSLYRNTDYVNNKIALHLILGLFGGFSFWQIGDSVADMQLNLFTVLNVIFIAPGVINQLQPLFIERRDIYEVREKKSKMYSWISFTTGLIVSEIPCLILCGTLYFLCWYYTVGWPGDSNKAGAVYFLILLYELIYTGLGQLIAAYAPNAVYASLANPLILGTMISFCGVMVPYGQLQVFWRYWLYYLNPYTYFANALLTFGVFDVKVNCRESEYALFDTPGNQTCATYLADYMSPTGQGSRTFLQNPDATAGCRVCQYWYGSDYLATLNIQDYYVGWQDTGIVCLFMISTYACVYLLVKLRTKASKVAS</sequence>
<dbReference type="SUPFAM" id="SSF52540">
    <property type="entry name" value="P-loop containing nucleoside triphosphate hydrolases"/>
    <property type="match status" value="2"/>
</dbReference>
<feature type="transmembrane region" description="Helical" evidence="12">
    <location>
        <begin position="547"/>
        <end position="568"/>
    </location>
</feature>
<feature type="transmembrane region" description="Helical" evidence="12">
    <location>
        <begin position="1204"/>
        <end position="1227"/>
    </location>
</feature>
<dbReference type="PROSITE" id="PS00211">
    <property type="entry name" value="ABC_TRANSPORTER_1"/>
    <property type="match status" value="1"/>
</dbReference>
<dbReference type="SMART" id="SM00382">
    <property type="entry name" value="AAA"/>
    <property type="match status" value="2"/>
</dbReference>
<keyword evidence="15" id="KW-1185">Reference proteome</keyword>
<dbReference type="Pfam" id="PF06422">
    <property type="entry name" value="PDR_CDR"/>
    <property type="match status" value="1"/>
</dbReference>
<evidence type="ECO:0000256" key="5">
    <source>
        <dbReference type="ARBA" id="ARBA00022692"/>
    </source>
</evidence>
<dbReference type="CDD" id="cd03233">
    <property type="entry name" value="ABCG_PDR_domain1"/>
    <property type="match status" value="1"/>
</dbReference>
<dbReference type="FunFam" id="3.40.50.300:FF:000054">
    <property type="entry name" value="ABC multidrug transporter atrF"/>
    <property type="match status" value="1"/>
</dbReference>
<feature type="transmembrane region" description="Helical" evidence="12">
    <location>
        <begin position="1361"/>
        <end position="1379"/>
    </location>
</feature>
<feature type="domain" description="ABC transporter" evidence="13">
    <location>
        <begin position="758"/>
        <end position="1001"/>
    </location>
</feature>
<feature type="transmembrane region" description="Helical" evidence="12">
    <location>
        <begin position="580"/>
        <end position="598"/>
    </location>
</feature>
<dbReference type="Pfam" id="PF00005">
    <property type="entry name" value="ABC_tran"/>
    <property type="match status" value="2"/>
</dbReference>
<dbReference type="FunFam" id="3.40.50.300:FF:001465">
    <property type="entry name" value="ABC multidrug transporter (Eurofung)"/>
    <property type="match status" value="1"/>
</dbReference>
<dbReference type="Pfam" id="PF14510">
    <property type="entry name" value="ABC_trans_N"/>
    <property type="match status" value="1"/>
</dbReference>
<feature type="domain" description="ABC transporter" evidence="13">
    <location>
        <begin position="86"/>
        <end position="330"/>
    </location>
</feature>
<accession>A0A9P7Y807</accession>
<evidence type="ECO:0000313" key="14">
    <source>
        <dbReference type="EMBL" id="KAG9228829.1"/>
    </source>
</evidence>
<feature type="compositionally biased region" description="Basic residues" evidence="11">
    <location>
        <begin position="1"/>
        <end position="17"/>
    </location>
</feature>
<dbReference type="GO" id="GO:0140359">
    <property type="term" value="F:ABC-type transporter activity"/>
    <property type="evidence" value="ECO:0007669"/>
    <property type="project" value="InterPro"/>
</dbReference>
<dbReference type="InterPro" id="IPR010929">
    <property type="entry name" value="PDR_CDR_ABC"/>
</dbReference>
<organism evidence="14 15">
    <name type="scientific">Amylocarpus encephaloides</name>
    <dbReference type="NCBI Taxonomy" id="45428"/>
    <lineage>
        <taxon>Eukaryota</taxon>
        <taxon>Fungi</taxon>
        <taxon>Dikarya</taxon>
        <taxon>Ascomycota</taxon>
        <taxon>Pezizomycotina</taxon>
        <taxon>Leotiomycetes</taxon>
        <taxon>Helotiales</taxon>
        <taxon>Helotiales incertae sedis</taxon>
        <taxon>Amylocarpus</taxon>
    </lineage>
</organism>
<evidence type="ECO:0000256" key="1">
    <source>
        <dbReference type="ARBA" id="ARBA00004651"/>
    </source>
</evidence>
<keyword evidence="9 12" id="KW-0472">Membrane</keyword>
<feature type="transmembrane region" description="Helical" evidence="12">
    <location>
        <begin position="1161"/>
        <end position="1192"/>
    </location>
</feature>
<protein>
    <submittedName>
        <fullName evidence="14">ABC multidrug transporter</fullName>
    </submittedName>
</protein>
<evidence type="ECO:0000256" key="12">
    <source>
        <dbReference type="SAM" id="Phobius"/>
    </source>
</evidence>
<feature type="transmembrane region" description="Helical" evidence="12">
    <location>
        <begin position="507"/>
        <end position="540"/>
    </location>
</feature>
<dbReference type="PANTHER" id="PTHR19241">
    <property type="entry name" value="ATP-BINDING CASSETTE TRANSPORTER"/>
    <property type="match status" value="1"/>
</dbReference>
<proteinExistence type="inferred from homology"/>
<evidence type="ECO:0000256" key="9">
    <source>
        <dbReference type="ARBA" id="ARBA00023136"/>
    </source>
</evidence>
<reference evidence="14" key="1">
    <citation type="journal article" date="2021" name="IMA Fungus">
        <title>Genomic characterization of three marine fungi, including Emericellopsis atlantica sp. nov. with signatures of a generalist lifestyle and marine biomass degradation.</title>
        <authorList>
            <person name="Hagestad O.C."/>
            <person name="Hou L."/>
            <person name="Andersen J.H."/>
            <person name="Hansen E.H."/>
            <person name="Altermark B."/>
            <person name="Li C."/>
            <person name="Kuhnert E."/>
            <person name="Cox R.J."/>
            <person name="Crous P.W."/>
            <person name="Spatafora J.W."/>
            <person name="Lail K."/>
            <person name="Amirebrahimi M."/>
            <person name="Lipzen A."/>
            <person name="Pangilinan J."/>
            <person name="Andreopoulos W."/>
            <person name="Hayes R.D."/>
            <person name="Ng V."/>
            <person name="Grigoriev I.V."/>
            <person name="Jackson S.A."/>
            <person name="Sutton T.D.S."/>
            <person name="Dobson A.D.W."/>
            <person name="Rama T."/>
        </authorList>
    </citation>
    <scope>NUCLEOTIDE SEQUENCE</scope>
    <source>
        <strain evidence="14">TRa018bII</strain>
    </source>
</reference>
<evidence type="ECO:0000259" key="13">
    <source>
        <dbReference type="PROSITE" id="PS50893"/>
    </source>
</evidence>
<dbReference type="InterPro" id="IPR034003">
    <property type="entry name" value="ABCG_PDR_2"/>
</dbReference>
<gene>
    <name evidence="14" type="ORF">BJ875DRAFT_508286</name>
</gene>
<dbReference type="InterPro" id="IPR017871">
    <property type="entry name" value="ABC_transporter-like_CS"/>
</dbReference>
<dbReference type="Proteomes" id="UP000824998">
    <property type="component" value="Unassembled WGS sequence"/>
</dbReference>
<feature type="transmembrane region" description="Helical" evidence="12">
    <location>
        <begin position="1095"/>
        <end position="1113"/>
    </location>
</feature>
<dbReference type="InterPro" id="IPR003593">
    <property type="entry name" value="AAA+_ATPase"/>
</dbReference>
<feature type="transmembrane region" description="Helical" evidence="12">
    <location>
        <begin position="610"/>
        <end position="628"/>
    </location>
</feature>
<keyword evidence="3" id="KW-0813">Transport</keyword>
<comment type="caution">
    <text evidence="14">The sequence shown here is derived from an EMBL/GenBank/DDBJ whole genome shotgun (WGS) entry which is preliminary data.</text>
</comment>
<feature type="region of interest" description="Disordered" evidence="11">
    <location>
        <begin position="1"/>
        <end position="30"/>
    </location>
</feature>
<dbReference type="Gene3D" id="3.40.50.300">
    <property type="entry name" value="P-loop containing nucleotide triphosphate hydrolases"/>
    <property type="match status" value="2"/>
</dbReference>
<dbReference type="InterPro" id="IPR043926">
    <property type="entry name" value="ABCG_dom"/>
</dbReference>
<evidence type="ECO:0000256" key="6">
    <source>
        <dbReference type="ARBA" id="ARBA00022741"/>
    </source>
</evidence>
<evidence type="ECO:0000256" key="3">
    <source>
        <dbReference type="ARBA" id="ARBA00022448"/>
    </source>
</evidence>
<dbReference type="GO" id="GO:0016887">
    <property type="term" value="F:ATP hydrolysis activity"/>
    <property type="evidence" value="ECO:0007669"/>
    <property type="project" value="InterPro"/>
</dbReference>
<dbReference type="OrthoDB" id="245989at2759"/>
<evidence type="ECO:0000256" key="7">
    <source>
        <dbReference type="ARBA" id="ARBA00022840"/>
    </source>
</evidence>
<keyword evidence="7" id="KW-0067">ATP-binding</keyword>
<evidence type="ECO:0000256" key="10">
    <source>
        <dbReference type="ARBA" id="ARBA00023180"/>
    </source>
</evidence>
<dbReference type="CDD" id="cd03232">
    <property type="entry name" value="ABCG_PDR_domain2"/>
    <property type="match status" value="1"/>
</dbReference>
<dbReference type="EMBL" id="MU251855">
    <property type="protein sequence ID" value="KAG9228829.1"/>
    <property type="molecule type" value="Genomic_DNA"/>
</dbReference>
<feature type="transmembrane region" description="Helical" evidence="12">
    <location>
        <begin position="1239"/>
        <end position="1261"/>
    </location>
</feature>
<dbReference type="PROSITE" id="PS50893">
    <property type="entry name" value="ABC_TRANSPORTER_2"/>
    <property type="match status" value="2"/>
</dbReference>
<evidence type="ECO:0000256" key="11">
    <source>
        <dbReference type="SAM" id="MobiDB-lite"/>
    </source>
</evidence>
<dbReference type="Pfam" id="PF19055">
    <property type="entry name" value="ABC2_membrane_7"/>
    <property type="match status" value="1"/>
</dbReference>
<dbReference type="InterPro" id="IPR003439">
    <property type="entry name" value="ABC_transporter-like_ATP-bd"/>
</dbReference>
<keyword evidence="6" id="KW-0547">Nucleotide-binding</keyword>
<feature type="transmembrane region" description="Helical" evidence="12">
    <location>
        <begin position="1119"/>
        <end position="1140"/>
    </location>
</feature>
<dbReference type="InterPro" id="IPR013525">
    <property type="entry name" value="ABC2_TM"/>
</dbReference>
<dbReference type="InterPro" id="IPR034001">
    <property type="entry name" value="ABCG_PDR_1"/>
</dbReference>
<comment type="subcellular location">
    <subcellularLocation>
        <location evidence="1">Cell membrane</location>
        <topology evidence="1">Multi-pass membrane protein</topology>
    </subcellularLocation>
</comment>
<evidence type="ECO:0000256" key="4">
    <source>
        <dbReference type="ARBA" id="ARBA00022475"/>
    </source>
</evidence>
<keyword evidence="5 12" id="KW-0812">Transmembrane</keyword>
<comment type="similarity">
    <text evidence="2">Belongs to the ABC transporter superfamily. ABCG family. PDR (TC 3.A.1.205) subfamily.</text>
</comment>
<keyword evidence="4" id="KW-1003">Cell membrane</keyword>
<name>A0A9P7Y807_9HELO</name>
<feature type="region of interest" description="Disordered" evidence="11">
    <location>
        <begin position="702"/>
        <end position="745"/>
    </location>
</feature>